<dbReference type="UniPathway" id="UPA00252">
    <property type="reaction ID" value="UER00325"/>
</dbReference>
<dbReference type="GO" id="GO:0005737">
    <property type="term" value="C:cytoplasm"/>
    <property type="evidence" value="ECO:0007669"/>
    <property type="project" value="UniProtKB-SubCell"/>
</dbReference>
<evidence type="ECO:0000313" key="11">
    <source>
        <dbReference type="EMBL" id="RIY33557.1"/>
    </source>
</evidence>
<feature type="binding site" evidence="9">
    <location>
        <position position="213"/>
    </location>
    <ligand>
        <name>Fe(2+)</name>
        <dbReference type="ChEBI" id="CHEBI:29033"/>
    </ligand>
</feature>
<dbReference type="PANTHER" id="PTHR11108">
    <property type="entry name" value="FERROCHELATASE"/>
    <property type="match status" value="1"/>
</dbReference>
<comment type="function">
    <text evidence="9">Catalyzes the ferrous insertion into protoporphyrin IX.</text>
</comment>
<dbReference type="CDD" id="cd03411">
    <property type="entry name" value="Ferrochelatase_N"/>
    <property type="match status" value="1"/>
</dbReference>
<dbReference type="AlphaFoldDB" id="A0A3A1YBS4"/>
<reference evidence="11 12" key="1">
    <citation type="submission" date="2017-08" db="EMBL/GenBank/DDBJ databases">
        <title>Reclassification of Bisgaard taxon 37 and 44.</title>
        <authorList>
            <person name="Christensen H."/>
        </authorList>
    </citation>
    <scope>NUCLEOTIDE SEQUENCE [LARGE SCALE GENOMIC DNA]</scope>
    <source>
        <strain evidence="11 12">B96_4</strain>
    </source>
</reference>
<keyword evidence="2 9" id="KW-0963">Cytoplasm</keyword>
<dbReference type="Gene3D" id="3.40.50.1400">
    <property type="match status" value="2"/>
</dbReference>
<accession>A0A3A1YBS4</accession>
<gene>
    <name evidence="9" type="primary">hemH</name>
    <name evidence="11" type="ORF">CJP74_01450</name>
</gene>
<sequence length="352" mass="39393">MANISVILANLGTPEEATPKAVSSYLKEFLSDPRVVDVPQPKWGLILRIIRFFRAPKVAKIYQSVWTEQGSPLMQISNAQRDALQALLTELYPQHQWTVVLGMTYGEPSLKNVTTAVFNQEPDHVILLPAYPQFSSTTTLPVIDAFNRGYADKNQRFVPQFSIVHNYSRHQSYIHALADSIKEHIAQVENIALEQVNPASYFNAQNKLFLSYHGIPTRYAEQLADPYPQMCEGTTEALVKLLGLSEEQYQQTYQSVFGKEPWLVPQTDQTLTSYAQANPGAKAMVICPGFAADCIETLEEIAQENKHLFTEHGGGGFSMVPCLNASSAHIRMFVDLLKPYIALVENQETNAL</sequence>
<dbReference type="GO" id="GO:0004325">
    <property type="term" value="F:ferrochelatase activity"/>
    <property type="evidence" value="ECO:0007669"/>
    <property type="project" value="UniProtKB-UniRule"/>
</dbReference>
<dbReference type="HAMAP" id="MF_00323">
    <property type="entry name" value="Ferrochelatase"/>
    <property type="match status" value="1"/>
</dbReference>
<evidence type="ECO:0000256" key="2">
    <source>
        <dbReference type="ARBA" id="ARBA00022490"/>
    </source>
</evidence>
<dbReference type="CDD" id="cd00419">
    <property type="entry name" value="Ferrochelatase_C"/>
    <property type="match status" value="1"/>
</dbReference>
<feature type="binding site" evidence="9">
    <location>
        <position position="296"/>
    </location>
    <ligand>
        <name>Fe(2+)</name>
        <dbReference type="ChEBI" id="CHEBI:29033"/>
    </ligand>
</feature>
<dbReference type="OrthoDB" id="9809741at2"/>
<evidence type="ECO:0000256" key="1">
    <source>
        <dbReference type="ARBA" id="ARBA00007718"/>
    </source>
</evidence>
<dbReference type="InterPro" id="IPR001015">
    <property type="entry name" value="Ferrochelatase"/>
</dbReference>
<evidence type="ECO:0000256" key="3">
    <source>
        <dbReference type="ARBA" id="ARBA00022723"/>
    </source>
</evidence>
<name>A0A3A1YBS4_9GAMM</name>
<dbReference type="SUPFAM" id="SSF53800">
    <property type="entry name" value="Chelatase"/>
    <property type="match status" value="1"/>
</dbReference>
<dbReference type="Proteomes" id="UP000266258">
    <property type="component" value="Unassembled WGS sequence"/>
</dbReference>
<evidence type="ECO:0000256" key="5">
    <source>
        <dbReference type="ARBA" id="ARBA00023133"/>
    </source>
</evidence>
<evidence type="ECO:0000256" key="10">
    <source>
        <dbReference type="RuleBase" id="RU004185"/>
    </source>
</evidence>
<dbReference type="GO" id="GO:0006783">
    <property type="term" value="P:heme biosynthetic process"/>
    <property type="evidence" value="ECO:0007669"/>
    <property type="project" value="UniProtKB-UniRule"/>
</dbReference>
<evidence type="ECO:0000313" key="12">
    <source>
        <dbReference type="Proteomes" id="UP000266258"/>
    </source>
</evidence>
<protein>
    <recommendedName>
        <fullName evidence="9">Ferrochelatase</fullName>
        <ecNumber evidence="9">4.98.1.1</ecNumber>
    </recommendedName>
    <alternativeName>
        <fullName evidence="9">Heme synthase</fullName>
    </alternativeName>
    <alternativeName>
        <fullName evidence="9">Protoheme ferro-lyase</fullName>
    </alternativeName>
</protein>
<keyword evidence="3 9" id="KW-0479">Metal-binding</keyword>
<dbReference type="Pfam" id="PF00762">
    <property type="entry name" value="Ferrochelatase"/>
    <property type="match status" value="1"/>
</dbReference>
<dbReference type="EC" id="4.98.1.1" evidence="9"/>
<proteinExistence type="inferred from homology"/>
<comment type="caution">
    <text evidence="11">The sequence shown here is derived from an EMBL/GenBank/DDBJ whole genome shotgun (WGS) entry which is preliminary data.</text>
</comment>
<dbReference type="NCBIfam" id="TIGR00109">
    <property type="entry name" value="hemH"/>
    <property type="match status" value="1"/>
</dbReference>
<comment type="similarity">
    <text evidence="1 9 10">Belongs to the ferrochelatase family.</text>
</comment>
<dbReference type="PANTHER" id="PTHR11108:SF1">
    <property type="entry name" value="FERROCHELATASE, MITOCHONDRIAL"/>
    <property type="match status" value="1"/>
</dbReference>
<dbReference type="RefSeq" id="WP_119496502.1">
    <property type="nucleotide sequence ID" value="NZ_NRJH01000013.1"/>
</dbReference>
<organism evidence="11 12">
    <name type="scientific">Psittacicella melopsittaci</name>
    <dbReference type="NCBI Taxonomy" id="2028576"/>
    <lineage>
        <taxon>Bacteria</taxon>
        <taxon>Pseudomonadati</taxon>
        <taxon>Pseudomonadota</taxon>
        <taxon>Gammaproteobacteria</taxon>
        <taxon>Pasteurellales</taxon>
        <taxon>Psittacicellaceae</taxon>
        <taxon>Psittacicella</taxon>
    </lineage>
</organism>
<evidence type="ECO:0000256" key="4">
    <source>
        <dbReference type="ARBA" id="ARBA00023004"/>
    </source>
</evidence>
<comment type="catalytic activity">
    <reaction evidence="9">
        <text>heme b + 2 H(+) = protoporphyrin IX + Fe(2+)</text>
        <dbReference type="Rhea" id="RHEA:22584"/>
        <dbReference type="ChEBI" id="CHEBI:15378"/>
        <dbReference type="ChEBI" id="CHEBI:29033"/>
        <dbReference type="ChEBI" id="CHEBI:57306"/>
        <dbReference type="ChEBI" id="CHEBI:60344"/>
        <dbReference type="EC" id="4.98.1.1"/>
    </reaction>
</comment>
<keyword evidence="4 9" id="KW-0408">Iron</keyword>
<comment type="catalytic activity">
    <reaction evidence="8">
        <text>Fe-coproporphyrin III + 2 H(+) = coproporphyrin III + Fe(2+)</text>
        <dbReference type="Rhea" id="RHEA:49572"/>
        <dbReference type="ChEBI" id="CHEBI:15378"/>
        <dbReference type="ChEBI" id="CHEBI:29033"/>
        <dbReference type="ChEBI" id="CHEBI:68438"/>
        <dbReference type="ChEBI" id="CHEBI:131725"/>
        <dbReference type="EC" id="4.99.1.9"/>
    </reaction>
    <physiologicalReaction direction="right-to-left" evidence="8">
        <dbReference type="Rhea" id="RHEA:49574"/>
    </physiologicalReaction>
</comment>
<evidence type="ECO:0000256" key="6">
    <source>
        <dbReference type="ARBA" id="ARBA00023239"/>
    </source>
</evidence>
<keyword evidence="6 9" id="KW-0456">Lyase</keyword>
<keyword evidence="7 9" id="KW-0627">Porphyrin biosynthesis</keyword>
<evidence type="ECO:0000256" key="9">
    <source>
        <dbReference type="HAMAP-Rule" id="MF_00323"/>
    </source>
</evidence>
<dbReference type="FunFam" id="3.40.50.1400:FF:000002">
    <property type="entry name" value="Ferrochelatase"/>
    <property type="match status" value="1"/>
</dbReference>
<dbReference type="InterPro" id="IPR033644">
    <property type="entry name" value="Ferrochelatase_C"/>
</dbReference>
<dbReference type="EMBL" id="NRJH01000013">
    <property type="protein sequence ID" value="RIY33557.1"/>
    <property type="molecule type" value="Genomic_DNA"/>
</dbReference>
<keyword evidence="5 9" id="KW-0350">Heme biosynthesis</keyword>
<comment type="subcellular location">
    <subcellularLocation>
        <location evidence="9">Cytoplasm</location>
    </subcellularLocation>
</comment>
<keyword evidence="12" id="KW-1185">Reference proteome</keyword>
<comment type="pathway">
    <text evidence="9">Porphyrin-containing compound metabolism; protoheme biosynthesis; protoheme from protoporphyrin-IX: step 1/1.</text>
</comment>
<evidence type="ECO:0000256" key="7">
    <source>
        <dbReference type="ARBA" id="ARBA00023244"/>
    </source>
</evidence>
<dbReference type="InterPro" id="IPR033659">
    <property type="entry name" value="Ferrochelatase_N"/>
</dbReference>
<dbReference type="GO" id="GO:0046872">
    <property type="term" value="F:metal ion binding"/>
    <property type="evidence" value="ECO:0007669"/>
    <property type="project" value="UniProtKB-KW"/>
</dbReference>
<evidence type="ECO:0000256" key="8">
    <source>
        <dbReference type="ARBA" id="ARBA00024536"/>
    </source>
</evidence>